<dbReference type="PANTHER" id="PTHR30055">
    <property type="entry name" value="HTH-TYPE TRANSCRIPTIONAL REGULATOR RUTR"/>
    <property type="match status" value="1"/>
</dbReference>
<keyword evidence="1 2" id="KW-0238">DNA-binding</keyword>
<feature type="region of interest" description="Disordered" evidence="3">
    <location>
        <begin position="1"/>
        <end position="33"/>
    </location>
</feature>
<dbReference type="SUPFAM" id="SSF46689">
    <property type="entry name" value="Homeodomain-like"/>
    <property type="match status" value="1"/>
</dbReference>
<dbReference type="Pfam" id="PF14246">
    <property type="entry name" value="TetR_C_7"/>
    <property type="match status" value="1"/>
</dbReference>
<dbReference type="InterPro" id="IPR050109">
    <property type="entry name" value="HTH-type_TetR-like_transc_reg"/>
</dbReference>
<dbReference type="InterPro" id="IPR001647">
    <property type="entry name" value="HTH_TetR"/>
</dbReference>
<dbReference type="RefSeq" id="WP_196274134.1">
    <property type="nucleotide sequence ID" value="NZ_JADQDC010000001.1"/>
</dbReference>
<dbReference type="Proteomes" id="UP000600799">
    <property type="component" value="Unassembled WGS sequence"/>
</dbReference>
<evidence type="ECO:0000256" key="3">
    <source>
        <dbReference type="SAM" id="MobiDB-lite"/>
    </source>
</evidence>
<feature type="domain" description="HTH tetR-type" evidence="4">
    <location>
        <begin position="34"/>
        <end position="94"/>
    </location>
</feature>
<name>A0ABS0HBX6_9SPHN</name>
<gene>
    <name evidence="5" type="ORF">I2488_02045</name>
</gene>
<evidence type="ECO:0000256" key="2">
    <source>
        <dbReference type="PROSITE-ProRule" id="PRU00335"/>
    </source>
</evidence>
<dbReference type="EMBL" id="JADQDC010000001">
    <property type="protein sequence ID" value="MBF9149776.1"/>
    <property type="molecule type" value="Genomic_DNA"/>
</dbReference>
<keyword evidence="6" id="KW-1185">Reference proteome</keyword>
<dbReference type="Pfam" id="PF00440">
    <property type="entry name" value="TetR_N"/>
    <property type="match status" value="1"/>
</dbReference>
<feature type="DNA-binding region" description="H-T-H motif" evidence="2">
    <location>
        <begin position="57"/>
        <end position="76"/>
    </location>
</feature>
<dbReference type="Gene3D" id="1.10.357.10">
    <property type="entry name" value="Tetracycline Repressor, domain 2"/>
    <property type="match status" value="1"/>
</dbReference>
<evidence type="ECO:0000259" key="4">
    <source>
        <dbReference type="PROSITE" id="PS50977"/>
    </source>
</evidence>
<feature type="compositionally biased region" description="Low complexity" evidence="3">
    <location>
        <begin position="10"/>
        <end position="19"/>
    </location>
</feature>
<evidence type="ECO:0000313" key="6">
    <source>
        <dbReference type="Proteomes" id="UP000600799"/>
    </source>
</evidence>
<protein>
    <submittedName>
        <fullName evidence="5">TetR/AcrR family transcriptional regulator</fullName>
    </submittedName>
</protein>
<comment type="caution">
    <text evidence="5">The sequence shown here is derived from an EMBL/GenBank/DDBJ whole genome shotgun (WGS) entry which is preliminary data.</text>
</comment>
<dbReference type="InterPro" id="IPR036271">
    <property type="entry name" value="Tet_transcr_reg_TetR-rel_C_sf"/>
</dbReference>
<accession>A0ABS0HBX6</accession>
<dbReference type="SUPFAM" id="SSF48498">
    <property type="entry name" value="Tetracyclin repressor-like, C-terminal domain"/>
    <property type="match status" value="1"/>
</dbReference>
<dbReference type="PROSITE" id="PS50977">
    <property type="entry name" value="HTH_TETR_2"/>
    <property type="match status" value="1"/>
</dbReference>
<organism evidence="5 6">
    <name type="scientific">Novosphingobium jiangmenense</name>
    <dbReference type="NCBI Taxonomy" id="2791981"/>
    <lineage>
        <taxon>Bacteria</taxon>
        <taxon>Pseudomonadati</taxon>
        <taxon>Pseudomonadota</taxon>
        <taxon>Alphaproteobacteria</taxon>
        <taxon>Sphingomonadales</taxon>
        <taxon>Sphingomonadaceae</taxon>
        <taxon>Novosphingobium</taxon>
    </lineage>
</organism>
<evidence type="ECO:0000313" key="5">
    <source>
        <dbReference type="EMBL" id="MBF9149776.1"/>
    </source>
</evidence>
<evidence type="ECO:0000256" key="1">
    <source>
        <dbReference type="ARBA" id="ARBA00023125"/>
    </source>
</evidence>
<dbReference type="InterPro" id="IPR039536">
    <property type="entry name" value="TetR_C_Proteobacteria"/>
</dbReference>
<sequence length="226" mass="24774">MDASPKKSRSSAARKGAPAPHQPVRGRPTAEQVTSIDRAIVDTARTMFLADGFDAVGMKQVAETARVSKGTLYARYSSKEALFKAVIERSIEDWSAEASLQDAALTDNIEQRLRHHARIIATWLGRPDVLALQRLLLSVQERFPELSEVMQRRGSDYIIGLIAKDIAEAAARDRRNLRDPLAVARLLVAGITGAQLQSGLAGTNDEDLQGFAQRTVDLILWGTSAW</sequence>
<proteinExistence type="predicted"/>
<reference evidence="5 6" key="1">
    <citation type="submission" date="2020-11" db="EMBL/GenBank/DDBJ databases">
        <title>The genome sequence of Novosphingobium sp. 1Y9A.</title>
        <authorList>
            <person name="Liu Y."/>
        </authorList>
    </citation>
    <scope>NUCLEOTIDE SEQUENCE [LARGE SCALE GENOMIC DNA]</scope>
    <source>
        <strain evidence="5 6">1Y9A</strain>
    </source>
</reference>
<dbReference type="InterPro" id="IPR009057">
    <property type="entry name" value="Homeodomain-like_sf"/>
</dbReference>
<dbReference type="PANTHER" id="PTHR30055:SF146">
    <property type="entry name" value="HTH-TYPE TRANSCRIPTIONAL DUAL REGULATOR CECR"/>
    <property type="match status" value="1"/>
</dbReference>
<dbReference type="PRINTS" id="PR00455">
    <property type="entry name" value="HTHTETR"/>
</dbReference>